<dbReference type="KEGG" id="rsz:108815226"/>
<sequence length="99" mass="11021">MEKAALIFIGLLLFSSCTQILSKTCNVDSDCTKITCPSIINIKCVKNTCQCVKEENMDLPLQTRCDHTACAALCKSKGEEIGFYVCALNHCYCRKPPMY</sequence>
<feature type="signal peptide" evidence="1">
    <location>
        <begin position="1"/>
        <end position="22"/>
    </location>
</feature>
<proteinExistence type="predicted"/>
<reference evidence="2" key="1">
    <citation type="journal article" date="2019" name="Database">
        <title>The radish genome database (RadishGD): an integrated information resource for radish genomics.</title>
        <authorList>
            <person name="Yu H.J."/>
            <person name="Baek S."/>
            <person name="Lee Y.J."/>
            <person name="Cho A."/>
            <person name="Mun J.H."/>
        </authorList>
    </citation>
    <scope>NUCLEOTIDE SEQUENCE [LARGE SCALE GENOMIC DNA]</scope>
    <source>
        <strain evidence="2">cv. WK10039</strain>
    </source>
</reference>
<accession>A0A6J0K729</accession>
<evidence type="ECO:0000313" key="2">
    <source>
        <dbReference type="Proteomes" id="UP000504610"/>
    </source>
</evidence>
<organism evidence="2 3">
    <name type="scientific">Raphanus sativus</name>
    <name type="common">Radish</name>
    <name type="synonym">Raphanus raphanistrum var. sativus</name>
    <dbReference type="NCBI Taxonomy" id="3726"/>
    <lineage>
        <taxon>Eukaryota</taxon>
        <taxon>Viridiplantae</taxon>
        <taxon>Streptophyta</taxon>
        <taxon>Embryophyta</taxon>
        <taxon>Tracheophyta</taxon>
        <taxon>Spermatophyta</taxon>
        <taxon>Magnoliopsida</taxon>
        <taxon>eudicotyledons</taxon>
        <taxon>Gunneridae</taxon>
        <taxon>Pentapetalae</taxon>
        <taxon>rosids</taxon>
        <taxon>malvids</taxon>
        <taxon>Brassicales</taxon>
        <taxon>Brassicaceae</taxon>
        <taxon>Brassiceae</taxon>
        <taxon>Raphanus</taxon>
    </lineage>
</organism>
<dbReference type="AlphaFoldDB" id="A0A6J0K729"/>
<dbReference type="PROSITE" id="PS51257">
    <property type="entry name" value="PROKAR_LIPOPROTEIN"/>
    <property type="match status" value="1"/>
</dbReference>
<feature type="chain" id="PRO_5027016193" evidence="1">
    <location>
        <begin position="23"/>
        <end position="99"/>
    </location>
</feature>
<evidence type="ECO:0000313" key="3">
    <source>
        <dbReference type="RefSeq" id="XP_018443373.1"/>
    </source>
</evidence>
<keyword evidence="2" id="KW-1185">Reference proteome</keyword>
<dbReference type="GeneID" id="108815226"/>
<dbReference type="RefSeq" id="XP_018443373.1">
    <property type="nucleotide sequence ID" value="XM_018587871.1"/>
</dbReference>
<protein>
    <submittedName>
        <fullName evidence="3">Defensin-like protein 306</fullName>
    </submittedName>
</protein>
<dbReference type="Proteomes" id="UP000504610">
    <property type="component" value="Chromosome 7"/>
</dbReference>
<gene>
    <name evidence="3" type="primary">LOC108815226</name>
</gene>
<keyword evidence="1" id="KW-0732">Signal</keyword>
<evidence type="ECO:0000256" key="1">
    <source>
        <dbReference type="SAM" id="SignalP"/>
    </source>
</evidence>
<reference evidence="3" key="2">
    <citation type="submission" date="2025-08" db="UniProtKB">
        <authorList>
            <consortium name="RefSeq"/>
        </authorList>
    </citation>
    <scope>IDENTIFICATION</scope>
    <source>
        <tissue evidence="3">Leaf</tissue>
    </source>
</reference>
<dbReference type="OrthoDB" id="1021976at2759"/>
<name>A0A6J0K729_RAPSA</name>